<dbReference type="PRINTS" id="PR00039">
    <property type="entry name" value="HTHLYSR"/>
</dbReference>
<dbReference type="PANTHER" id="PTHR30346">
    <property type="entry name" value="TRANSCRIPTIONAL DUAL REGULATOR HCAR-RELATED"/>
    <property type="match status" value="1"/>
</dbReference>
<dbReference type="OrthoDB" id="3176554at2"/>
<comment type="caution">
    <text evidence="6">The sequence shown here is derived from an EMBL/GenBank/DDBJ whole genome shotgun (WGS) entry which is preliminary data.</text>
</comment>
<proteinExistence type="inferred from homology"/>
<dbReference type="GO" id="GO:0003700">
    <property type="term" value="F:DNA-binding transcription factor activity"/>
    <property type="evidence" value="ECO:0007669"/>
    <property type="project" value="InterPro"/>
</dbReference>
<dbReference type="RefSeq" id="WP_147260439.1">
    <property type="nucleotide sequence ID" value="NZ_VIWU01000001.1"/>
</dbReference>
<dbReference type="SUPFAM" id="SSF53850">
    <property type="entry name" value="Periplasmic binding protein-like II"/>
    <property type="match status" value="1"/>
</dbReference>
<dbReference type="CDD" id="cd08414">
    <property type="entry name" value="PBP2_LTTR_aromatics_like"/>
    <property type="match status" value="1"/>
</dbReference>
<dbReference type="EMBL" id="VIWU01000001">
    <property type="protein sequence ID" value="TWF82043.1"/>
    <property type="molecule type" value="Genomic_DNA"/>
</dbReference>
<dbReference type="GO" id="GO:0003677">
    <property type="term" value="F:DNA binding"/>
    <property type="evidence" value="ECO:0007669"/>
    <property type="project" value="UniProtKB-KW"/>
</dbReference>
<evidence type="ECO:0000256" key="3">
    <source>
        <dbReference type="ARBA" id="ARBA00023125"/>
    </source>
</evidence>
<keyword evidence="2" id="KW-0805">Transcription regulation</keyword>
<sequence length="317" mass="34053">MDLRQLRYFLAVAEERSVTRAAARLHLTQPPLSAQLGRLEHELGVELFVRHRRGVDLTEAGRQLVEHARRVLADVEAAAESVRRTGQGRSGRLALAFAPAIAWSVLPPLLHRFRTALPEVDVRFLEAGTDAVAEHVRARRADLGLVHLAPGGAAGGVGPDLDVAVVRREPLVAVLPRERAARLGERVDLAELAGEPFVAPARELTGGLGAHVLGACRLSGFDPVLREVDLVQTVVALVGAGVGVSVLPASAERVCGPDVVTRPLARHVPVVETGLLRRRADPPGPPVQRFLRLALDTPEPDVLGPAYARVHRPHLET</sequence>
<dbReference type="Gene3D" id="1.10.10.10">
    <property type="entry name" value="Winged helix-like DNA-binding domain superfamily/Winged helix DNA-binding domain"/>
    <property type="match status" value="1"/>
</dbReference>
<reference evidence="6 7" key="1">
    <citation type="submission" date="2019-06" db="EMBL/GenBank/DDBJ databases">
        <title>Sequencing the genomes of 1000 actinobacteria strains.</title>
        <authorList>
            <person name="Klenk H.-P."/>
        </authorList>
    </citation>
    <scope>NUCLEOTIDE SEQUENCE [LARGE SCALE GENOMIC DNA]</scope>
    <source>
        <strain evidence="6 7">DSM 45671</strain>
    </source>
</reference>
<dbReference type="PANTHER" id="PTHR30346:SF28">
    <property type="entry name" value="HTH-TYPE TRANSCRIPTIONAL REGULATOR CYNR"/>
    <property type="match status" value="1"/>
</dbReference>
<dbReference type="Pfam" id="PF03466">
    <property type="entry name" value="LysR_substrate"/>
    <property type="match status" value="1"/>
</dbReference>
<protein>
    <submittedName>
        <fullName evidence="6">DNA-binding transcriptional LysR family regulator</fullName>
    </submittedName>
</protein>
<dbReference type="Gene3D" id="3.40.190.10">
    <property type="entry name" value="Periplasmic binding protein-like II"/>
    <property type="match status" value="2"/>
</dbReference>
<keyword evidence="3 6" id="KW-0238">DNA-binding</keyword>
<dbReference type="SUPFAM" id="SSF46785">
    <property type="entry name" value="Winged helix' DNA-binding domain"/>
    <property type="match status" value="1"/>
</dbReference>
<evidence type="ECO:0000256" key="2">
    <source>
        <dbReference type="ARBA" id="ARBA00023015"/>
    </source>
</evidence>
<gene>
    <name evidence="6" type="ORF">FHX44_117988</name>
</gene>
<dbReference type="InterPro" id="IPR036390">
    <property type="entry name" value="WH_DNA-bd_sf"/>
</dbReference>
<organism evidence="6 7">
    <name type="scientific">Pseudonocardia hierapolitana</name>
    <dbReference type="NCBI Taxonomy" id="1128676"/>
    <lineage>
        <taxon>Bacteria</taxon>
        <taxon>Bacillati</taxon>
        <taxon>Actinomycetota</taxon>
        <taxon>Actinomycetes</taxon>
        <taxon>Pseudonocardiales</taxon>
        <taxon>Pseudonocardiaceae</taxon>
        <taxon>Pseudonocardia</taxon>
    </lineage>
</organism>
<evidence type="ECO:0000259" key="5">
    <source>
        <dbReference type="PROSITE" id="PS50931"/>
    </source>
</evidence>
<keyword evidence="7" id="KW-1185">Reference proteome</keyword>
<dbReference type="Proteomes" id="UP000321261">
    <property type="component" value="Unassembled WGS sequence"/>
</dbReference>
<evidence type="ECO:0000313" key="7">
    <source>
        <dbReference type="Proteomes" id="UP000321261"/>
    </source>
</evidence>
<evidence type="ECO:0000313" key="6">
    <source>
        <dbReference type="EMBL" id="TWF82043.1"/>
    </source>
</evidence>
<evidence type="ECO:0000256" key="4">
    <source>
        <dbReference type="ARBA" id="ARBA00023163"/>
    </source>
</evidence>
<keyword evidence="4" id="KW-0804">Transcription</keyword>
<comment type="similarity">
    <text evidence="1">Belongs to the LysR transcriptional regulatory family.</text>
</comment>
<dbReference type="AlphaFoldDB" id="A0A561T4K0"/>
<dbReference type="InterPro" id="IPR000847">
    <property type="entry name" value="LysR_HTH_N"/>
</dbReference>
<dbReference type="InterPro" id="IPR005119">
    <property type="entry name" value="LysR_subst-bd"/>
</dbReference>
<evidence type="ECO:0000256" key="1">
    <source>
        <dbReference type="ARBA" id="ARBA00009437"/>
    </source>
</evidence>
<accession>A0A561T4K0</accession>
<dbReference type="FunFam" id="1.10.10.10:FF:000001">
    <property type="entry name" value="LysR family transcriptional regulator"/>
    <property type="match status" value="1"/>
</dbReference>
<dbReference type="Pfam" id="PF00126">
    <property type="entry name" value="HTH_1"/>
    <property type="match status" value="1"/>
</dbReference>
<dbReference type="PROSITE" id="PS50931">
    <property type="entry name" value="HTH_LYSR"/>
    <property type="match status" value="1"/>
</dbReference>
<dbReference type="InterPro" id="IPR036388">
    <property type="entry name" value="WH-like_DNA-bd_sf"/>
</dbReference>
<name>A0A561T4K0_9PSEU</name>
<feature type="domain" description="HTH lysR-type" evidence="5">
    <location>
        <begin position="1"/>
        <end position="58"/>
    </location>
</feature>
<dbReference type="GO" id="GO:0032993">
    <property type="term" value="C:protein-DNA complex"/>
    <property type="evidence" value="ECO:0007669"/>
    <property type="project" value="TreeGrafter"/>
</dbReference>